<sequence length="73" mass="8269">MQARIWNETKGTYDHYELPEGSSKYENDMDVIVSCACCGKKITYGDAYTSHKIHDHIGFGYAVCGDCYFDKGM</sequence>
<dbReference type="InterPro" id="IPR013087">
    <property type="entry name" value="Znf_C2H2_type"/>
</dbReference>
<proteinExistence type="predicted"/>
<gene>
    <name evidence="2" type="ORF">KHX14_09780</name>
</gene>
<name>A0A943I410_9FIRM</name>
<protein>
    <recommendedName>
        <fullName evidence="1">C2H2-type domain-containing protein</fullName>
    </recommendedName>
</protein>
<accession>A0A943I410</accession>
<evidence type="ECO:0000259" key="1">
    <source>
        <dbReference type="PROSITE" id="PS00028"/>
    </source>
</evidence>
<dbReference type="RefSeq" id="WP_303888074.1">
    <property type="nucleotide sequence ID" value="NZ_JAGZCC010000078.1"/>
</dbReference>
<evidence type="ECO:0000313" key="3">
    <source>
        <dbReference type="Proteomes" id="UP000751224"/>
    </source>
</evidence>
<dbReference type="PROSITE" id="PS00028">
    <property type="entry name" value="ZINC_FINGER_C2H2_1"/>
    <property type="match status" value="1"/>
</dbReference>
<organism evidence="2 3">
    <name type="scientific">Thomasclavelia spiroformis</name>
    <dbReference type="NCBI Taxonomy" id="29348"/>
    <lineage>
        <taxon>Bacteria</taxon>
        <taxon>Bacillati</taxon>
        <taxon>Bacillota</taxon>
        <taxon>Erysipelotrichia</taxon>
        <taxon>Erysipelotrichales</taxon>
        <taxon>Coprobacillaceae</taxon>
        <taxon>Thomasclavelia</taxon>
    </lineage>
</organism>
<dbReference type="AlphaFoldDB" id="A0A943I410"/>
<comment type="caution">
    <text evidence="2">The sequence shown here is derived from an EMBL/GenBank/DDBJ whole genome shotgun (WGS) entry which is preliminary data.</text>
</comment>
<feature type="domain" description="C2H2-type" evidence="1">
    <location>
        <begin position="35"/>
        <end position="56"/>
    </location>
</feature>
<evidence type="ECO:0000313" key="2">
    <source>
        <dbReference type="EMBL" id="MBS5589073.1"/>
    </source>
</evidence>
<reference evidence="2" key="1">
    <citation type="submission" date="2021-02" db="EMBL/GenBank/DDBJ databases">
        <title>Infant gut strain persistence is associated with maternal origin, phylogeny, and functional potential including surface adhesion and iron acquisition.</title>
        <authorList>
            <person name="Lou Y.C."/>
        </authorList>
    </citation>
    <scope>NUCLEOTIDE SEQUENCE</scope>
    <source>
        <strain evidence="2">L3_108_000G1_dasL3_108_000G1_metabat.metabat.11</strain>
    </source>
</reference>
<dbReference type="EMBL" id="JAGZCC010000078">
    <property type="protein sequence ID" value="MBS5589073.1"/>
    <property type="molecule type" value="Genomic_DNA"/>
</dbReference>
<dbReference type="Proteomes" id="UP000751224">
    <property type="component" value="Unassembled WGS sequence"/>
</dbReference>